<name>A0A2S6HPP3_9FIRM</name>
<dbReference type="GO" id="GO:0016773">
    <property type="term" value="F:phosphotransferase activity, alcohol group as acceptor"/>
    <property type="evidence" value="ECO:0007669"/>
    <property type="project" value="InterPro"/>
</dbReference>
<evidence type="ECO:0000256" key="3">
    <source>
        <dbReference type="ARBA" id="ARBA00022777"/>
    </source>
</evidence>
<dbReference type="CDD" id="cd07808">
    <property type="entry name" value="ASKHA_NBD_FGGY_EcXK-like"/>
    <property type="match status" value="1"/>
</dbReference>
<dbReference type="GO" id="GO:0005975">
    <property type="term" value="P:carbohydrate metabolic process"/>
    <property type="evidence" value="ECO:0007669"/>
    <property type="project" value="InterPro"/>
</dbReference>
<dbReference type="PIRSF" id="PIRSF000538">
    <property type="entry name" value="GlpK"/>
    <property type="match status" value="1"/>
</dbReference>
<evidence type="ECO:0000256" key="1">
    <source>
        <dbReference type="ARBA" id="ARBA00009156"/>
    </source>
</evidence>
<dbReference type="Gene3D" id="3.30.420.40">
    <property type="match status" value="2"/>
</dbReference>
<evidence type="ECO:0000313" key="8">
    <source>
        <dbReference type="Proteomes" id="UP000237749"/>
    </source>
</evidence>
<accession>A0A2S6HPP3</accession>
<protein>
    <submittedName>
        <fullName evidence="7">Xylulokinase</fullName>
    </submittedName>
</protein>
<dbReference type="InterPro" id="IPR000577">
    <property type="entry name" value="Carb_kinase_FGGY"/>
</dbReference>
<dbReference type="SUPFAM" id="SSF53067">
    <property type="entry name" value="Actin-like ATPase domain"/>
    <property type="match status" value="2"/>
</dbReference>
<evidence type="ECO:0000313" key="7">
    <source>
        <dbReference type="EMBL" id="PPK79539.1"/>
    </source>
</evidence>
<dbReference type="RefSeq" id="WP_104437967.1">
    <property type="nucleotide sequence ID" value="NZ_PTJA01000009.1"/>
</dbReference>
<dbReference type="Pfam" id="PF02782">
    <property type="entry name" value="FGGY_C"/>
    <property type="match status" value="1"/>
</dbReference>
<dbReference type="EMBL" id="PTJA01000009">
    <property type="protein sequence ID" value="PPK79539.1"/>
    <property type="molecule type" value="Genomic_DNA"/>
</dbReference>
<proteinExistence type="inferred from homology"/>
<dbReference type="OrthoDB" id="9805576at2"/>
<gene>
    <name evidence="7" type="ORF">BXY41_10917</name>
</gene>
<keyword evidence="8" id="KW-1185">Reference proteome</keyword>
<dbReference type="InterPro" id="IPR050406">
    <property type="entry name" value="FGGY_Carb_Kinase"/>
</dbReference>
<dbReference type="InterPro" id="IPR018485">
    <property type="entry name" value="FGGY_C"/>
</dbReference>
<comment type="caution">
    <text evidence="7">The sequence shown here is derived from an EMBL/GenBank/DDBJ whole genome shotgun (WGS) entry which is preliminary data.</text>
</comment>
<keyword evidence="3 4" id="KW-0418">Kinase</keyword>
<dbReference type="AlphaFoldDB" id="A0A2S6HPP3"/>
<dbReference type="Pfam" id="PF00370">
    <property type="entry name" value="FGGY_N"/>
    <property type="match status" value="1"/>
</dbReference>
<feature type="domain" description="Carbohydrate kinase FGGY N-terminal" evidence="5">
    <location>
        <begin position="4"/>
        <end position="248"/>
    </location>
</feature>
<evidence type="ECO:0000256" key="4">
    <source>
        <dbReference type="RuleBase" id="RU003733"/>
    </source>
</evidence>
<dbReference type="InterPro" id="IPR043129">
    <property type="entry name" value="ATPase_NBD"/>
</dbReference>
<dbReference type="InterPro" id="IPR018483">
    <property type="entry name" value="Carb_kinase_FGGY_CS"/>
</dbReference>
<dbReference type="GO" id="GO:0016301">
    <property type="term" value="F:kinase activity"/>
    <property type="evidence" value="ECO:0007669"/>
    <property type="project" value="UniProtKB-KW"/>
</dbReference>
<keyword evidence="2 4" id="KW-0808">Transferase</keyword>
<organism evidence="7 8">
    <name type="scientific">Lacrimispora xylanisolvens</name>
    <dbReference type="NCBI Taxonomy" id="384636"/>
    <lineage>
        <taxon>Bacteria</taxon>
        <taxon>Bacillati</taxon>
        <taxon>Bacillota</taxon>
        <taxon>Clostridia</taxon>
        <taxon>Lachnospirales</taxon>
        <taxon>Lachnospiraceae</taxon>
        <taxon>Lacrimispora</taxon>
    </lineage>
</organism>
<reference evidence="7 8" key="1">
    <citation type="submission" date="2018-02" db="EMBL/GenBank/DDBJ databases">
        <title>Genomic Encyclopedia of Archaeal and Bacterial Type Strains, Phase II (KMG-II): from individual species to whole genera.</title>
        <authorList>
            <person name="Goeker M."/>
        </authorList>
    </citation>
    <scope>NUCLEOTIDE SEQUENCE [LARGE SCALE GENOMIC DNA]</scope>
    <source>
        <strain evidence="7 8">DSM 3808</strain>
    </source>
</reference>
<dbReference type="InterPro" id="IPR018484">
    <property type="entry name" value="FGGY_N"/>
</dbReference>
<evidence type="ECO:0000259" key="6">
    <source>
        <dbReference type="Pfam" id="PF02782"/>
    </source>
</evidence>
<dbReference type="Proteomes" id="UP000237749">
    <property type="component" value="Unassembled WGS sequence"/>
</dbReference>
<evidence type="ECO:0000256" key="2">
    <source>
        <dbReference type="ARBA" id="ARBA00022679"/>
    </source>
</evidence>
<comment type="similarity">
    <text evidence="1 4">Belongs to the FGGY kinase family.</text>
</comment>
<dbReference type="PANTHER" id="PTHR43095:SF5">
    <property type="entry name" value="XYLULOSE KINASE"/>
    <property type="match status" value="1"/>
</dbReference>
<dbReference type="PROSITE" id="PS00445">
    <property type="entry name" value="FGGY_KINASES_2"/>
    <property type="match status" value="1"/>
</dbReference>
<evidence type="ECO:0000259" key="5">
    <source>
        <dbReference type="Pfam" id="PF00370"/>
    </source>
</evidence>
<feature type="domain" description="Carbohydrate kinase FGGY C-terminal" evidence="6">
    <location>
        <begin position="287"/>
        <end position="450"/>
    </location>
</feature>
<dbReference type="PANTHER" id="PTHR43095">
    <property type="entry name" value="SUGAR KINASE"/>
    <property type="match status" value="1"/>
</dbReference>
<sequence length="508" mass="55364">MKPYLLGIDVGTSACKIAVFDRNGTVLETATGEYEVYYPQTGWAEQDPDEWWRVICSTMKYIFSKSQIKPEEIAGIGIDGQSWSAIAVDKEGSVLTNTPIWMDTRADDICKELSEKVGEQRIFEVAGNSLQPSYSTAKIIWYQRNMPQVYENIDKVLQSNSYIAYRLTGQMTQDLSQGYGFHCFDMHTGTWDLAMCEALGIPPHILPDIHPCHEVIGTVTKAAAIQSGLAEGTPVVAGGLDAACGTLGAGVIHAGETQEQGGQAGGMSICIDSYKADPRLILSCHVVPGKWLLQGGTTGGGGAMRWLEKEFGAFEREEGRRTGKSSLDLFNDEAGSVAPGSDGLIFLPYMAGERSPLWNPYAKGVYYGMDFGKTKGHFIRAVMEGVAMSLRHNLEVAAEAGASVDVLRAMGGSANSLLWTQIKSDITGKPVIVPSSDTATTLGAAILAGVGVGIYEDFEEAVKLTVENKRYHVPNQADRNIYDRNYRKYLSLYEHLKDMMVQEGENES</sequence>